<evidence type="ECO:0000313" key="2">
    <source>
        <dbReference type="Proteomes" id="UP001140087"/>
    </source>
</evidence>
<proteinExistence type="predicted"/>
<protein>
    <submittedName>
        <fullName evidence="1">Uncharacterized protein</fullName>
    </submittedName>
</protein>
<sequence>MAVDTDPPAFPISVQLAAAIINGVHTDAAVLGFSNCVVALVTQLASIGSLVHATVSRLSDGTVSAEHALQELSCAADVPVDVQFLLGNTSASAASSLYQILAINIAQSKHCQSPRDARPVILGVALDLPRTYKLSLTAGGGDGDEDAPDMAAHAPVLDALVSLVGECRVW</sequence>
<dbReference type="EMBL" id="JANBUN010000284">
    <property type="protein sequence ID" value="KAJ2805069.1"/>
    <property type="molecule type" value="Genomic_DNA"/>
</dbReference>
<gene>
    <name evidence="1" type="ORF">H4R21_001401</name>
</gene>
<organism evidence="1 2">
    <name type="scientific">Coemansia helicoidea</name>
    <dbReference type="NCBI Taxonomy" id="1286919"/>
    <lineage>
        <taxon>Eukaryota</taxon>
        <taxon>Fungi</taxon>
        <taxon>Fungi incertae sedis</taxon>
        <taxon>Zoopagomycota</taxon>
        <taxon>Kickxellomycotina</taxon>
        <taxon>Kickxellomycetes</taxon>
        <taxon>Kickxellales</taxon>
        <taxon>Kickxellaceae</taxon>
        <taxon>Coemansia</taxon>
    </lineage>
</organism>
<reference evidence="1" key="1">
    <citation type="submission" date="2022-07" db="EMBL/GenBank/DDBJ databases">
        <title>Phylogenomic reconstructions and comparative analyses of Kickxellomycotina fungi.</title>
        <authorList>
            <person name="Reynolds N.K."/>
            <person name="Stajich J.E."/>
            <person name="Barry K."/>
            <person name="Grigoriev I.V."/>
            <person name="Crous P."/>
            <person name="Smith M.E."/>
        </authorList>
    </citation>
    <scope>NUCLEOTIDE SEQUENCE</scope>
    <source>
        <strain evidence="1">BCRC 34780</strain>
    </source>
</reference>
<comment type="caution">
    <text evidence="1">The sequence shown here is derived from an EMBL/GenBank/DDBJ whole genome shotgun (WGS) entry which is preliminary data.</text>
</comment>
<name>A0ACC1LBE9_9FUNG</name>
<accession>A0ACC1LBE9</accession>
<keyword evidence="2" id="KW-1185">Reference proteome</keyword>
<evidence type="ECO:0000313" key="1">
    <source>
        <dbReference type="EMBL" id="KAJ2805069.1"/>
    </source>
</evidence>
<dbReference type="Proteomes" id="UP001140087">
    <property type="component" value="Unassembled WGS sequence"/>
</dbReference>